<dbReference type="SUPFAM" id="SSF52499">
    <property type="entry name" value="Isochorismatase-like hydrolases"/>
    <property type="match status" value="1"/>
</dbReference>
<dbReference type="PANTHER" id="PTHR14119:SF3">
    <property type="entry name" value="ISOCHORISMATASE DOMAIN-CONTAINING PROTEIN 2"/>
    <property type="match status" value="1"/>
</dbReference>
<organism evidence="2 3">
    <name type="scientific">Ferrimonas balearica (strain DSM 9799 / CCM 4581 / KCTC 23876 / PAT)</name>
    <dbReference type="NCBI Taxonomy" id="550540"/>
    <lineage>
        <taxon>Bacteria</taxon>
        <taxon>Pseudomonadati</taxon>
        <taxon>Pseudomonadota</taxon>
        <taxon>Gammaproteobacteria</taxon>
        <taxon>Alteromonadales</taxon>
        <taxon>Ferrimonadaceae</taxon>
        <taxon>Ferrimonas</taxon>
    </lineage>
</organism>
<dbReference type="KEGG" id="fbl:Fbal_2442"/>
<dbReference type="PANTHER" id="PTHR14119">
    <property type="entry name" value="HYDROLASE"/>
    <property type="match status" value="1"/>
</dbReference>
<evidence type="ECO:0000313" key="2">
    <source>
        <dbReference type="EMBL" id="ADN76644.1"/>
    </source>
</evidence>
<reference evidence="2 3" key="1">
    <citation type="journal article" date="2010" name="Stand. Genomic Sci.">
        <title>Complete genome sequence of Ferrimonas balearica type strain (PAT).</title>
        <authorList>
            <person name="Nolan M."/>
            <person name="Sikorski J."/>
            <person name="Davenport K."/>
            <person name="Lucas S."/>
            <person name="Glavina Del Rio T."/>
            <person name="Tice H."/>
            <person name="Cheng J."/>
            <person name="Goodwin L."/>
            <person name="Pitluck S."/>
            <person name="Liolios K."/>
            <person name="Ivanova N."/>
            <person name="Mavromatis K."/>
            <person name="Ovchinnikova G."/>
            <person name="Pati A."/>
            <person name="Chen A."/>
            <person name="Palaniappan K."/>
            <person name="Land M."/>
            <person name="Hauser L."/>
            <person name="Chang Y."/>
            <person name="Jeffries C."/>
            <person name="Tapia R."/>
            <person name="Brettin T."/>
            <person name="Detter J."/>
            <person name="Han C."/>
            <person name="Yasawong M."/>
            <person name="Rohde M."/>
            <person name="Tindall B."/>
            <person name="Goker M."/>
            <person name="Woyke T."/>
            <person name="Bristow J."/>
            <person name="Eisen J."/>
            <person name="Markowitz V."/>
            <person name="Hugenholtz P."/>
            <person name="Kyrpides N."/>
            <person name="Klenk H."/>
            <person name="Lapidus A."/>
        </authorList>
    </citation>
    <scope>NUCLEOTIDE SEQUENCE [LARGE SCALE GENOMIC DNA]</scope>
    <source>
        <strain evidence="3">DSM 9799 / CCM 4581 / KCTC 23876 / PAT</strain>
    </source>
</reference>
<dbReference type="InterPro" id="IPR036380">
    <property type="entry name" value="Isochorismatase-like_sf"/>
</dbReference>
<dbReference type="Pfam" id="PF00857">
    <property type="entry name" value="Isochorismatase"/>
    <property type="match status" value="1"/>
</dbReference>
<dbReference type="Gene3D" id="3.40.50.850">
    <property type="entry name" value="Isochorismatase-like"/>
    <property type="match status" value="1"/>
</dbReference>
<dbReference type="RefSeq" id="WP_013345950.1">
    <property type="nucleotide sequence ID" value="NC_014541.1"/>
</dbReference>
<feature type="domain" description="Isochorismatase-like" evidence="1">
    <location>
        <begin position="7"/>
        <end position="156"/>
    </location>
</feature>
<sequence>MLDAKHTALVLVDVQGRLARAMHDSDALIARLQCLIKGAQALSLPIVWVEQYPEGLGPTVPELAELLGQQSPIAKLSFGCGASAEVMAEIERLGCRQLLLCGIESHVCVYQSAAQWLAQGFEVQVVADAVSARTPANHQLGLQRMAALGAEVTGVEMALFELMGRCDHPEFKTLLKLVK</sequence>
<keyword evidence="2" id="KW-0378">Hydrolase</keyword>
<dbReference type="EMBL" id="CP002209">
    <property type="protein sequence ID" value="ADN76644.1"/>
    <property type="molecule type" value="Genomic_DNA"/>
</dbReference>
<dbReference type="GO" id="GO:0016787">
    <property type="term" value="F:hydrolase activity"/>
    <property type="evidence" value="ECO:0007669"/>
    <property type="project" value="UniProtKB-KW"/>
</dbReference>
<dbReference type="STRING" id="550540.Fbal_2442"/>
<evidence type="ECO:0000259" key="1">
    <source>
        <dbReference type="Pfam" id="PF00857"/>
    </source>
</evidence>
<protein>
    <submittedName>
        <fullName evidence="2">Isochorismatase hydrolase</fullName>
    </submittedName>
</protein>
<dbReference type="HOGENOM" id="CLU_066901_0_1_6"/>
<dbReference type="GeneID" id="67182654"/>
<dbReference type="AlphaFoldDB" id="E1SMX5"/>
<dbReference type="InterPro" id="IPR000868">
    <property type="entry name" value="Isochorismatase-like_dom"/>
</dbReference>
<dbReference type="eggNOG" id="COG1335">
    <property type="taxonomic scope" value="Bacteria"/>
</dbReference>
<evidence type="ECO:0000313" key="3">
    <source>
        <dbReference type="Proteomes" id="UP000006683"/>
    </source>
</evidence>
<gene>
    <name evidence="2" type="ordered locus">Fbal_2442</name>
</gene>
<name>E1SMX5_FERBD</name>
<dbReference type="OrthoDB" id="9796958at2"/>
<proteinExistence type="predicted"/>
<keyword evidence="3" id="KW-1185">Reference proteome</keyword>
<dbReference type="InterPro" id="IPR050993">
    <property type="entry name" value="Isochorismatase_domain"/>
</dbReference>
<accession>E1SMX5</accession>
<dbReference type="Proteomes" id="UP000006683">
    <property type="component" value="Chromosome"/>
</dbReference>
<dbReference type="CDD" id="cd01012">
    <property type="entry name" value="YcaC_related"/>
    <property type="match status" value="1"/>
</dbReference>